<dbReference type="STRING" id="555778.Hneap_1743"/>
<evidence type="ECO:0000256" key="1">
    <source>
        <dbReference type="ARBA" id="ARBA00022729"/>
    </source>
</evidence>
<proteinExistence type="inferred from homology"/>
<dbReference type="Gene3D" id="3.30.160.150">
    <property type="entry name" value="Lipoprotein like domain"/>
    <property type="match status" value="1"/>
</dbReference>
<evidence type="ECO:0000256" key="3">
    <source>
        <dbReference type="ARBA" id="ARBA00023139"/>
    </source>
</evidence>
<keyword evidence="1" id="KW-0732">Signal</keyword>
<dbReference type="HAMAP" id="MF_01186">
    <property type="entry name" value="LPS_assembly_LptE"/>
    <property type="match status" value="1"/>
</dbReference>
<reference evidence="7 8" key="1">
    <citation type="submission" date="2009-10" db="EMBL/GenBank/DDBJ databases">
        <title>Complete sequence of Halothiobacillus neapolitanus c2.</title>
        <authorList>
            <consortium name="US DOE Joint Genome Institute"/>
            <person name="Lucas S."/>
            <person name="Copeland A."/>
            <person name="Lapidus A."/>
            <person name="Glavina del Rio T."/>
            <person name="Tice H."/>
            <person name="Bruce D."/>
            <person name="Goodwin L."/>
            <person name="Pitluck S."/>
            <person name="Davenport K."/>
            <person name="Brettin T."/>
            <person name="Detter J.C."/>
            <person name="Han C."/>
            <person name="Tapia R."/>
            <person name="Larimer F."/>
            <person name="Land M."/>
            <person name="Hauser L."/>
            <person name="Kyrpides N."/>
            <person name="Mikhailova N."/>
            <person name="Kerfeld C."/>
            <person name="Cannon G."/>
            <person name="Heinhort S."/>
        </authorList>
    </citation>
    <scope>NUCLEOTIDE SEQUENCE [LARGE SCALE GENOMIC DNA]</scope>
    <source>
        <strain evidence="8">ATCC 23641 / c2</strain>
    </source>
</reference>
<evidence type="ECO:0000256" key="6">
    <source>
        <dbReference type="HAMAP-Rule" id="MF_01186"/>
    </source>
</evidence>
<comment type="similarity">
    <text evidence="6">Belongs to the LptE lipoprotein family.</text>
</comment>
<dbReference type="GO" id="GO:0043165">
    <property type="term" value="P:Gram-negative-bacterium-type cell outer membrane assembly"/>
    <property type="evidence" value="ECO:0007669"/>
    <property type="project" value="UniProtKB-UniRule"/>
</dbReference>
<accession>D0L1J3</accession>
<dbReference type="eggNOG" id="COG2980">
    <property type="taxonomic scope" value="Bacteria"/>
</dbReference>
<evidence type="ECO:0000256" key="2">
    <source>
        <dbReference type="ARBA" id="ARBA00023136"/>
    </source>
</evidence>
<comment type="function">
    <text evidence="6">Together with LptD, is involved in the assembly of lipopolysaccharide (LPS) at the surface of the outer membrane. Required for the proper assembly of LptD. Binds LPS and may serve as the LPS recognition site at the outer membrane.</text>
</comment>
<name>D0L1J3_HALNC</name>
<dbReference type="OrthoDB" id="5801564at2"/>
<keyword evidence="2 6" id="KW-0472">Membrane</keyword>
<keyword evidence="3" id="KW-0564">Palmitate</keyword>
<dbReference type="PANTHER" id="PTHR38098:SF1">
    <property type="entry name" value="LPS-ASSEMBLY LIPOPROTEIN LPTE"/>
    <property type="match status" value="1"/>
</dbReference>
<evidence type="ECO:0000313" key="8">
    <source>
        <dbReference type="Proteomes" id="UP000009102"/>
    </source>
</evidence>
<keyword evidence="5 7" id="KW-0449">Lipoprotein</keyword>
<dbReference type="HOGENOM" id="CLU_103309_2_0_6"/>
<dbReference type="Pfam" id="PF04390">
    <property type="entry name" value="LptE"/>
    <property type="match status" value="1"/>
</dbReference>
<keyword evidence="4 6" id="KW-0998">Cell outer membrane</keyword>
<gene>
    <name evidence="6" type="primary">lptE</name>
    <name evidence="7" type="ordered locus">Hneap_1743</name>
</gene>
<dbReference type="RefSeq" id="WP_012824599.1">
    <property type="nucleotide sequence ID" value="NC_013422.1"/>
</dbReference>
<sequence length="187" mass="20709">MTSQNFSFFARFLPSRAIAFFGALAVLATLALGGCGYHLRGVTSLDPVYQAVYVQGMSTSDPVYQQLQRLFLNTNSTLVTDPSKASATLVIDRNTVEQRVAVVTPQATVQQYELYQRITYHIELSDGRRSPEQTIGQARNYNYDPTGVIASTSNEAQIRQELAETLARLLFYRLSAPVKMEPPAAAH</sequence>
<dbReference type="GO" id="GO:0009279">
    <property type="term" value="C:cell outer membrane"/>
    <property type="evidence" value="ECO:0007669"/>
    <property type="project" value="UniProtKB-UniRule"/>
</dbReference>
<dbReference type="AlphaFoldDB" id="D0L1J3"/>
<dbReference type="PANTHER" id="PTHR38098">
    <property type="entry name" value="LPS-ASSEMBLY LIPOPROTEIN LPTE"/>
    <property type="match status" value="1"/>
</dbReference>
<keyword evidence="8" id="KW-1185">Reference proteome</keyword>
<evidence type="ECO:0000313" key="7">
    <source>
        <dbReference type="EMBL" id="ACX96566.1"/>
    </source>
</evidence>
<dbReference type="GO" id="GO:0015920">
    <property type="term" value="P:lipopolysaccharide transport"/>
    <property type="evidence" value="ECO:0007669"/>
    <property type="project" value="TreeGrafter"/>
</dbReference>
<evidence type="ECO:0000256" key="4">
    <source>
        <dbReference type="ARBA" id="ARBA00023237"/>
    </source>
</evidence>
<protein>
    <recommendedName>
        <fullName evidence="6">LPS-assembly lipoprotein LptE</fullName>
    </recommendedName>
</protein>
<dbReference type="GO" id="GO:1990351">
    <property type="term" value="C:transporter complex"/>
    <property type="evidence" value="ECO:0007669"/>
    <property type="project" value="TreeGrafter"/>
</dbReference>
<dbReference type="KEGG" id="hna:Hneap_1743"/>
<evidence type="ECO:0000256" key="5">
    <source>
        <dbReference type="ARBA" id="ARBA00023288"/>
    </source>
</evidence>
<dbReference type="EMBL" id="CP001801">
    <property type="protein sequence ID" value="ACX96566.1"/>
    <property type="molecule type" value="Genomic_DNA"/>
</dbReference>
<organism evidence="7 8">
    <name type="scientific">Halothiobacillus neapolitanus (strain ATCC 23641 / DSM 15147 / CIP 104769 / NCIMB 8539 / c2)</name>
    <name type="common">Thiobacillus neapolitanus</name>
    <dbReference type="NCBI Taxonomy" id="555778"/>
    <lineage>
        <taxon>Bacteria</taxon>
        <taxon>Pseudomonadati</taxon>
        <taxon>Pseudomonadota</taxon>
        <taxon>Gammaproteobacteria</taxon>
        <taxon>Chromatiales</taxon>
        <taxon>Halothiobacillaceae</taxon>
        <taxon>Halothiobacillus</taxon>
    </lineage>
</organism>
<comment type="subunit">
    <text evidence="6">Component of the lipopolysaccharide transport and assembly complex. Interacts with LptD.</text>
</comment>
<dbReference type="Proteomes" id="UP000009102">
    <property type="component" value="Chromosome"/>
</dbReference>
<dbReference type="InterPro" id="IPR007485">
    <property type="entry name" value="LPS_assembly_LptE"/>
</dbReference>
<dbReference type="GO" id="GO:0001530">
    <property type="term" value="F:lipopolysaccharide binding"/>
    <property type="evidence" value="ECO:0007669"/>
    <property type="project" value="TreeGrafter"/>
</dbReference>